<dbReference type="GO" id="GO:0005634">
    <property type="term" value="C:nucleus"/>
    <property type="evidence" value="ECO:0007669"/>
    <property type="project" value="UniProtKB-SubCell"/>
</dbReference>
<evidence type="ECO:0000256" key="9">
    <source>
        <dbReference type="ARBA" id="ARBA00023163"/>
    </source>
</evidence>
<organism evidence="15 16">
    <name type="scientific">Capsella rubella</name>
    <dbReference type="NCBI Taxonomy" id="81985"/>
    <lineage>
        <taxon>Eukaryota</taxon>
        <taxon>Viridiplantae</taxon>
        <taxon>Streptophyta</taxon>
        <taxon>Embryophyta</taxon>
        <taxon>Tracheophyta</taxon>
        <taxon>Spermatophyta</taxon>
        <taxon>Magnoliopsida</taxon>
        <taxon>eudicotyledons</taxon>
        <taxon>Gunneridae</taxon>
        <taxon>Pentapetalae</taxon>
        <taxon>rosids</taxon>
        <taxon>malvids</taxon>
        <taxon>Brassicales</taxon>
        <taxon>Brassicaceae</taxon>
        <taxon>Camelineae</taxon>
        <taxon>Capsella</taxon>
    </lineage>
</organism>
<dbReference type="InterPro" id="IPR013088">
    <property type="entry name" value="Znf_NHR/GATA"/>
</dbReference>
<dbReference type="InterPro" id="IPR051140">
    <property type="entry name" value="GATA_TF"/>
</dbReference>
<evidence type="ECO:0000256" key="10">
    <source>
        <dbReference type="ARBA" id="ARBA00023242"/>
    </source>
</evidence>
<dbReference type="Proteomes" id="UP000029121">
    <property type="component" value="Unassembled WGS sequence"/>
</dbReference>
<comment type="similarity">
    <text evidence="2">Belongs to the type IV zinc-finger family. Class A subfamily.</text>
</comment>
<dbReference type="GO" id="GO:0006355">
    <property type="term" value="P:regulation of DNA-templated transcription"/>
    <property type="evidence" value="ECO:0007669"/>
    <property type="project" value="InterPro"/>
</dbReference>
<dbReference type="PANTHER" id="PTHR45658:SF18">
    <property type="entry name" value="PROTEIN GAT2"/>
    <property type="match status" value="1"/>
</dbReference>
<keyword evidence="5" id="KW-0862">Zinc</keyword>
<dbReference type="PANTHER" id="PTHR45658">
    <property type="entry name" value="GATA TRANSCRIPTION FACTOR"/>
    <property type="match status" value="1"/>
</dbReference>
<dbReference type="FunFam" id="3.30.50.10:FF:000025">
    <property type="entry name" value="GATA transcription factor"/>
    <property type="match status" value="1"/>
</dbReference>
<keyword evidence="10" id="KW-0539">Nucleus</keyword>
<dbReference type="OrthoDB" id="2162994at2759"/>
<keyword evidence="6" id="KW-0805">Transcription regulation</keyword>
<keyword evidence="3" id="KW-0479">Metal-binding</keyword>
<evidence type="ECO:0000256" key="6">
    <source>
        <dbReference type="ARBA" id="ARBA00023015"/>
    </source>
</evidence>
<feature type="region of interest" description="Disordered" evidence="13">
    <location>
        <begin position="1"/>
        <end position="23"/>
    </location>
</feature>
<dbReference type="GO" id="GO:0008270">
    <property type="term" value="F:zinc ion binding"/>
    <property type="evidence" value="ECO:0007669"/>
    <property type="project" value="UniProtKB-KW"/>
</dbReference>
<reference evidence="16" key="1">
    <citation type="journal article" date="2013" name="Nat. Genet.">
        <title>The Capsella rubella genome and the genomic consequences of rapid mating system evolution.</title>
        <authorList>
            <person name="Slotte T."/>
            <person name="Hazzouri K.M."/>
            <person name="Agren J.A."/>
            <person name="Koenig D."/>
            <person name="Maumus F."/>
            <person name="Guo Y.L."/>
            <person name="Steige K."/>
            <person name="Platts A.E."/>
            <person name="Escobar J.S."/>
            <person name="Newman L.K."/>
            <person name="Wang W."/>
            <person name="Mandakova T."/>
            <person name="Vello E."/>
            <person name="Smith L.M."/>
            <person name="Henz S.R."/>
            <person name="Steffen J."/>
            <person name="Takuno S."/>
            <person name="Brandvain Y."/>
            <person name="Coop G."/>
            <person name="Andolfatto P."/>
            <person name="Hu T.T."/>
            <person name="Blanchette M."/>
            <person name="Clark R.M."/>
            <person name="Quesneville H."/>
            <person name="Nordborg M."/>
            <person name="Gaut B.S."/>
            <person name="Lysak M.A."/>
            <person name="Jenkins J."/>
            <person name="Grimwood J."/>
            <person name="Chapman J."/>
            <person name="Prochnik S."/>
            <person name="Shu S."/>
            <person name="Rokhsar D."/>
            <person name="Schmutz J."/>
            <person name="Weigel D."/>
            <person name="Wright S.I."/>
        </authorList>
    </citation>
    <scope>NUCLEOTIDE SEQUENCE [LARGE SCALE GENOMIC DNA]</scope>
    <source>
        <strain evidence="16">cv. Monte Gargano</strain>
    </source>
</reference>
<dbReference type="eggNOG" id="KOG1601">
    <property type="taxonomic scope" value="Eukaryota"/>
</dbReference>
<name>R0HP94_9BRAS</name>
<evidence type="ECO:0000256" key="4">
    <source>
        <dbReference type="ARBA" id="ARBA00022771"/>
    </source>
</evidence>
<dbReference type="PROSITE" id="PS50114">
    <property type="entry name" value="GATA_ZN_FINGER_2"/>
    <property type="match status" value="1"/>
</dbReference>
<comment type="function">
    <text evidence="11">Transcriptional activator that specifically binds 5'-GATA-3' or 5'-GAT-3' motifs within gene promoters. May be involved in the regulation of some light-responsive genes.</text>
</comment>
<comment type="subcellular location">
    <subcellularLocation>
        <location evidence="1">Nucleus</location>
    </subcellularLocation>
</comment>
<dbReference type="GO" id="GO:0030154">
    <property type="term" value="P:cell differentiation"/>
    <property type="evidence" value="ECO:0007669"/>
    <property type="project" value="TreeGrafter"/>
</dbReference>
<dbReference type="InterPro" id="IPR000679">
    <property type="entry name" value="Znf_GATA"/>
</dbReference>
<accession>R0HP94</accession>
<proteinExistence type="inferred from homology"/>
<sequence>MSHNNNNVEVVVHEEEDEEEDLGTAMQKMPIPLDQLDRLPNDSVYRLVDEVRDIIEDPNLLFEDSREYGNLHHEEATDDSKLFGNSPNALSDRFRVSPTRSSSKRGRPKRQYLEGEASHVLDSSYVDITGKSCTHCGTTKTPMWREGPRGARTLCNACGVRYRTGRLFPEYRPASSPEFKPNVHSNFHRKVMEIRKERNSPPTSPPTP</sequence>
<evidence type="ECO:0000256" key="8">
    <source>
        <dbReference type="ARBA" id="ARBA00023159"/>
    </source>
</evidence>
<keyword evidence="8" id="KW-0010">Activator</keyword>
<evidence type="ECO:0000256" key="5">
    <source>
        <dbReference type="ARBA" id="ARBA00022833"/>
    </source>
</evidence>
<keyword evidence="16" id="KW-1185">Reference proteome</keyword>
<dbReference type="SUPFAM" id="SSF57716">
    <property type="entry name" value="Glucocorticoid receptor-like (DNA-binding domain)"/>
    <property type="match status" value="1"/>
</dbReference>
<dbReference type="SMART" id="SM00401">
    <property type="entry name" value="ZnF_GATA"/>
    <property type="match status" value="1"/>
</dbReference>
<dbReference type="PROSITE" id="PS00344">
    <property type="entry name" value="GATA_ZN_FINGER_1"/>
    <property type="match status" value="1"/>
</dbReference>
<evidence type="ECO:0000256" key="7">
    <source>
        <dbReference type="ARBA" id="ARBA00023125"/>
    </source>
</evidence>
<gene>
    <name evidence="15" type="ORF">CARUB_v10019160mg</name>
</gene>
<evidence type="ECO:0000313" key="16">
    <source>
        <dbReference type="Proteomes" id="UP000029121"/>
    </source>
</evidence>
<dbReference type="Pfam" id="PF00320">
    <property type="entry name" value="GATA"/>
    <property type="match status" value="1"/>
</dbReference>
<keyword evidence="9" id="KW-0804">Transcription</keyword>
<dbReference type="GO" id="GO:0043565">
    <property type="term" value="F:sequence-specific DNA binding"/>
    <property type="evidence" value="ECO:0007669"/>
    <property type="project" value="InterPro"/>
</dbReference>
<protein>
    <recommendedName>
        <fullName evidence="14">GATA-type domain-containing protein</fullName>
    </recommendedName>
</protein>
<feature type="region of interest" description="Disordered" evidence="13">
    <location>
        <begin position="77"/>
        <end position="112"/>
    </location>
</feature>
<dbReference type="STRING" id="81985.R0HP94"/>
<feature type="domain" description="GATA-type" evidence="14">
    <location>
        <begin position="127"/>
        <end position="163"/>
    </location>
</feature>
<evidence type="ECO:0000256" key="2">
    <source>
        <dbReference type="ARBA" id="ARBA00005694"/>
    </source>
</evidence>
<evidence type="ECO:0000256" key="3">
    <source>
        <dbReference type="ARBA" id="ARBA00022723"/>
    </source>
</evidence>
<evidence type="ECO:0000256" key="13">
    <source>
        <dbReference type="SAM" id="MobiDB-lite"/>
    </source>
</evidence>
<dbReference type="AlphaFoldDB" id="R0HP94"/>
<keyword evidence="7" id="KW-0238">DNA-binding</keyword>
<keyword evidence="4 12" id="KW-0863">Zinc-finger</keyword>
<dbReference type="CDD" id="cd00202">
    <property type="entry name" value="ZnF_GATA"/>
    <property type="match status" value="1"/>
</dbReference>
<evidence type="ECO:0000256" key="1">
    <source>
        <dbReference type="ARBA" id="ARBA00004123"/>
    </source>
</evidence>
<dbReference type="KEGG" id="crb:17886621"/>
<feature type="compositionally biased region" description="Low complexity" evidence="13">
    <location>
        <begin position="1"/>
        <end position="10"/>
    </location>
</feature>
<evidence type="ECO:0000259" key="14">
    <source>
        <dbReference type="PROSITE" id="PS50114"/>
    </source>
</evidence>
<evidence type="ECO:0000256" key="11">
    <source>
        <dbReference type="ARBA" id="ARBA00055020"/>
    </source>
</evidence>
<dbReference type="EMBL" id="KB870809">
    <property type="protein sequence ID" value="EOA25793.1"/>
    <property type="molecule type" value="Genomic_DNA"/>
</dbReference>
<evidence type="ECO:0000256" key="12">
    <source>
        <dbReference type="PROSITE-ProRule" id="PRU00094"/>
    </source>
</evidence>
<evidence type="ECO:0000313" key="15">
    <source>
        <dbReference type="EMBL" id="EOA25793.1"/>
    </source>
</evidence>
<dbReference type="Gene3D" id="3.30.50.10">
    <property type="entry name" value="Erythroid Transcription Factor GATA-1, subunit A"/>
    <property type="match status" value="1"/>
</dbReference>